<protein>
    <recommendedName>
        <fullName evidence="3">YD repeat-containing protein</fullName>
    </recommendedName>
</protein>
<accession>A0ABN0Z4Q9</accession>
<name>A0ABN0Z4Q9_9BACI</name>
<dbReference type="EMBL" id="BAAADM010000015">
    <property type="protein sequence ID" value="GAA0432711.1"/>
    <property type="molecule type" value="Genomic_DNA"/>
</dbReference>
<sequence>MEVQNENGRIKVEASYDEMANIIYALDMFNATNDNQTTKDLAFQLHNPMVVKK</sequence>
<organism evidence="1 2">
    <name type="scientific">Lentibacillus halophilus</name>
    <dbReference type="NCBI Taxonomy" id="295065"/>
    <lineage>
        <taxon>Bacteria</taxon>
        <taxon>Bacillati</taxon>
        <taxon>Bacillota</taxon>
        <taxon>Bacilli</taxon>
        <taxon>Bacillales</taxon>
        <taxon>Bacillaceae</taxon>
        <taxon>Lentibacillus</taxon>
    </lineage>
</organism>
<proteinExistence type="predicted"/>
<evidence type="ECO:0008006" key="3">
    <source>
        <dbReference type="Google" id="ProtNLM"/>
    </source>
</evidence>
<keyword evidence="2" id="KW-1185">Reference proteome</keyword>
<gene>
    <name evidence="1" type="ORF">GCM10008983_06650</name>
</gene>
<evidence type="ECO:0000313" key="1">
    <source>
        <dbReference type="EMBL" id="GAA0432711.1"/>
    </source>
</evidence>
<dbReference type="RefSeq" id="WP_343751159.1">
    <property type="nucleotide sequence ID" value="NZ_BAAADM010000015.1"/>
</dbReference>
<evidence type="ECO:0000313" key="2">
    <source>
        <dbReference type="Proteomes" id="UP001501459"/>
    </source>
</evidence>
<comment type="caution">
    <text evidence="1">The sequence shown here is derived from an EMBL/GenBank/DDBJ whole genome shotgun (WGS) entry which is preliminary data.</text>
</comment>
<dbReference type="Proteomes" id="UP001501459">
    <property type="component" value="Unassembled WGS sequence"/>
</dbReference>
<reference evidence="1 2" key="1">
    <citation type="journal article" date="2019" name="Int. J. Syst. Evol. Microbiol.">
        <title>The Global Catalogue of Microorganisms (GCM) 10K type strain sequencing project: providing services to taxonomists for standard genome sequencing and annotation.</title>
        <authorList>
            <consortium name="The Broad Institute Genomics Platform"/>
            <consortium name="The Broad Institute Genome Sequencing Center for Infectious Disease"/>
            <person name="Wu L."/>
            <person name="Ma J."/>
        </authorList>
    </citation>
    <scope>NUCLEOTIDE SEQUENCE [LARGE SCALE GENOMIC DNA]</scope>
    <source>
        <strain evidence="1 2">JCM 12149</strain>
    </source>
</reference>